<keyword evidence="3" id="KW-0804">Transcription</keyword>
<proteinExistence type="predicted"/>
<evidence type="ECO:0000256" key="1">
    <source>
        <dbReference type="ARBA" id="ARBA00023015"/>
    </source>
</evidence>
<dbReference type="Pfam" id="PF00325">
    <property type="entry name" value="Crp"/>
    <property type="match status" value="1"/>
</dbReference>
<reference evidence="5" key="2">
    <citation type="journal article" date="2024" name="Antonie Van Leeuwenhoek">
        <title>Roseihalotalea indica gen. nov., sp. nov., a halophilic Bacteroidetes from mesopelagic Southwest Indian Ocean with higher carbohydrate metabolic potential.</title>
        <authorList>
            <person name="Chen B."/>
            <person name="Zhang M."/>
            <person name="Lin D."/>
            <person name="Ye J."/>
            <person name="Tang K."/>
        </authorList>
    </citation>
    <scope>NUCLEOTIDE SEQUENCE</scope>
    <source>
        <strain evidence="5">TK19036</strain>
    </source>
</reference>
<evidence type="ECO:0000256" key="2">
    <source>
        <dbReference type="ARBA" id="ARBA00023125"/>
    </source>
</evidence>
<accession>A0AA49JHI1</accession>
<reference evidence="5" key="1">
    <citation type="journal article" date="2023" name="Comput. Struct. Biotechnol. J.">
        <title>Discovery of a novel marine Bacteroidetes with a rich repertoire of carbohydrate-active enzymes.</title>
        <authorList>
            <person name="Chen B."/>
            <person name="Liu G."/>
            <person name="Chen Q."/>
            <person name="Wang H."/>
            <person name="Liu L."/>
            <person name="Tang K."/>
        </authorList>
    </citation>
    <scope>NUCLEOTIDE SEQUENCE</scope>
    <source>
        <strain evidence="5">TK19036</strain>
    </source>
</reference>
<gene>
    <name evidence="5" type="ORF">K4G66_10280</name>
</gene>
<dbReference type="SUPFAM" id="SSF46785">
    <property type="entry name" value="Winged helix' DNA-binding domain"/>
    <property type="match status" value="1"/>
</dbReference>
<dbReference type="CDD" id="cd00038">
    <property type="entry name" value="CAP_ED"/>
    <property type="match status" value="1"/>
</dbReference>
<evidence type="ECO:0000313" key="5">
    <source>
        <dbReference type="EMBL" id="WKN39084.1"/>
    </source>
</evidence>
<dbReference type="EMBL" id="CP120682">
    <property type="protein sequence ID" value="WKN39084.1"/>
    <property type="molecule type" value="Genomic_DNA"/>
</dbReference>
<dbReference type="InterPro" id="IPR050397">
    <property type="entry name" value="Env_Response_Regulators"/>
</dbReference>
<keyword evidence="2" id="KW-0238">DNA-binding</keyword>
<dbReference type="InterPro" id="IPR018490">
    <property type="entry name" value="cNMP-bd_dom_sf"/>
</dbReference>
<dbReference type="InterPro" id="IPR036390">
    <property type="entry name" value="WH_DNA-bd_sf"/>
</dbReference>
<evidence type="ECO:0000259" key="4">
    <source>
        <dbReference type="PROSITE" id="PS50042"/>
    </source>
</evidence>
<dbReference type="Pfam" id="PF00027">
    <property type="entry name" value="cNMP_binding"/>
    <property type="match status" value="1"/>
</dbReference>
<dbReference type="SUPFAM" id="SSF51206">
    <property type="entry name" value="cAMP-binding domain-like"/>
    <property type="match status" value="1"/>
</dbReference>
<dbReference type="GO" id="GO:0003700">
    <property type="term" value="F:DNA-binding transcription factor activity"/>
    <property type="evidence" value="ECO:0007669"/>
    <property type="project" value="TreeGrafter"/>
</dbReference>
<protein>
    <submittedName>
        <fullName evidence="5">Crp/Fnr family transcriptional regulator</fullName>
    </submittedName>
</protein>
<organism evidence="5">
    <name type="scientific">Roseihalotalea indica</name>
    <dbReference type="NCBI Taxonomy" id="2867963"/>
    <lineage>
        <taxon>Bacteria</taxon>
        <taxon>Pseudomonadati</taxon>
        <taxon>Bacteroidota</taxon>
        <taxon>Cytophagia</taxon>
        <taxon>Cytophagales</taxon>
        <taxon>Catalimonadaceae</taxon>
        <taxon>Roseihalotalea</taxon>
    </lineage>
</organism>
<dbReference type="PANTHER" id="PTHR24567:SF28">
    <property type="entry name" value="LISTERIOLYSIN REGULATORY PROTEIN"/>
    <property type="match status" value="1"/>
</dbReference>
<dbReference type="PROSITE" id="PS50042">
    <property type="entry name" value="CNMP_BINDING_3"/>
    <property type="match status" value="1"/>
</dbReference>
<sequence>MNRRYFPEVLDTLGELPVARKVRYAKGQYVYLPHDASRFIYILTQGAIKVGGYAPSGQEVIFDCLLPTEFCGNLQFIEGDFFTEFAKTLVSSEALEIPAQSFKDMIQADTLVAAWFHEISTLRWWRAENRLFRIASEKPIARIQHLLPMLKSQIVDLEESTHNLMQLLSYQDIADLSGLSRQSVARLLKSLTENKIKA</sequence>
<dbReference type="GO" id="GO:0003677">
    <property type="term" value="F:DNA binding"/>
    <property type="evidence" value="ECO:0007669"/>
    <property type="project" value="UniProtKB-KW"/>
</dbReference>
<dbReference type="InterPro" id="IPR012318">
    <property type="entry name" value="HTH_CRP"/>
</dbReference>
<dbReference type="InterPro" id="IPR014710">
    <property type="entry name" value="RmlC-like_jellyroll"/>
</dbReference>
<keyword evidence="1" id="KW-0805">Transcription regulation</keyword>
<feature type="domain" description="Cyclic nucleotide-binding" evidence="4">
    <location>
        <begin position="1"/>
        <end position="106"/>
    </location>
</feature>
<dbReference type="AlphaFoldDB" id="A0AA49JHI1"/>
<evidence type="ECO:0000256" key="3">
    <source>
        <dbReference type="ARBA" id="ARBA00023163"/>
    </source>
</evidence>
<name>A0AA49JHI1_9BACT</name>
<dbReference type="InterPro" id="IPR000595">
    <property type="entry name" value="cNMP-bd_dom"/>
</dbReference>
<dbReference type="PANTHER" id="PTHR24567">
    <property type="entry name" value="CRP FAMILY TRANSCRIPTIONAL REGULATORY PROTEIN"/>
    <property type="match status" value="1"/>
</dbReference>
<dbReference type="GO" id="GO:0005829">
    <property type="term" value="C:cytosol"/>
    <property type="evidence" value="ECO:0007669"/>
    <property type="project" value="TreeGrafter"/>
</dbReference>
<dbReference type="Gene3D" id="2.60.120.10">
    <property type="entry name" value="Jelly Rolls"/>
    <property type="match status" value="1"/>
</dbReference>